<dbReference type="InterPro" id="IPR006477">
    <property type="entry name" value="Yir_bir_cir"/>
</dbReference>
<feature type="compositionally biased region" description="Basic and acidic residues" evidence="1">
    <location>
        <begin position="344"/>
        <end position="360"/>
    </location>
</feature>
<feature type="compositionally biased region" description="Polar residues" evidence="1">
    <location>
        <begin position="412"/>
        <end position="427"/>
    </location>
</feature>
<protein>
    <submittedName>
        <fullName evidence="3">CIR protein</fullName>
    </submittedName>
</protein>
<feature type="compositionally biased region" description="Polar residues" evidence="1">
    <location>
        <begin position="435"/>
        <end position="446"/>
    </location>
</feature>
<feature type="transmembrane region" description="Helical" evidence="2">
    <location>
        <begin position="501"/>
        <end position="519"/>
    </location>
</feature>
<feature type="compositionally biased region" description="Low complexity" evidence="1">
    <location>
        <begin position="453"/>
        <end position="466"/>
    </location>
</feature>
<name>A0A1D3L9F1_PLACU</name>
<evidence type="ECO:0000313" key="4">
    <source>
        <dbReference type="Proteomes" id="UP000195489"/>
    </source>
</evidence>
<dbReference type="Proteomes" id="UP000195489">
    <property type="component" value="Unassembled WGS sequence"/>
</dbReference>
<dbReference type="EMBL" id="FMIM01000300">
    <property type="protein sequence ID" value="SCL89293.1"/>
    <property type="molecule type" value="Genomic_DNA"/>
</dbReference>
<feature type="compositionally biased region" description="Basic and acidic residues" evidence="1">
    <location>
        <begin position="386"/>
        <end position="397"/>
    </location>
</feature>
<keyword evidence="2" id="KW-0812">Transmembrane</keyword>
<evidence type="ECO:0000256" key="1">
    <source>
        <dbReference type="SAM" id="MobiDB-lite"/>
    </source>
</evidence>
<gene>
    <name evidence="3" type="ORF">PCHCB_000524200</name>
</gene>
<proteinExistence type="predicted"/>
<evidence type="ECO:0000256" key="2">
    <source>
        <dbReference type="SAM" id="Phobius"/>
    </source>
</evidence>
<keyword evidence="2" id="KW-1133">Transmembrane helix</keyword>
<feature type="region of interest" description="Disordered" evidence="1">
    <location>
        <begin position="298"/>
        <end position="477"/>
    </location>
</feature>
<feature type="compositionally biased region" description="Polar residues" evidence="1">
    <location>
        <begin position="361"/>
        <end position="385"/>
    </location>
</feature>
<feature type="transmembrane region" description="Helical" evidence="2">
    <location>
        <begin position="578"/>
        <end position="598"/>
    </location>
</feature>
<dbReference type="AlphaFoldDB" id="A0A1D3L9F1"/>
<organism evidence="3 4">
    <name type="scientific">Plasmodium chabaudi chabaudi</name>
    <dbReference type="NCBI Taxonomy" id="31271"/>
    <lineage>
        <taxon>Eukaryota</taxon>
        <taxon>Sar</taxon>
        <taxon>Alveolata</taxon>
        <taxon>Apicomplexa</taxon>
        <taxon>Aconoidasida</taxon>
        <taxon>Haemosporida</taxon>
        <taxon>Plasmodiidae</taxon>
        <taxon>Plasmodium</taxon>
        <taxon>Plasmodium (Vinckeia)</taxon>
    </lineage>
</organism>
<keyword evidence="2" id="KW-0472">Membrane</keyword>
<accession>A0A1D3L9F1</accession>
<sequence length="619" mass="70816">MAIEACKILRDVDGYFKDEIVDESKFNNSGLFTYKCPYDKQNRKFRPCENNNERVNTLGVYLYEKLARIANKLNGEGDNANRHIEIFMMWLGDKSYKIDKNKTATLEDSYKDNLEKYTGNFKYWNVIDSKRVYKRANVWYMSELYSLLKSICSIVIEYNKNKTNKKIEKISSECYNKFMNINKDIKDCYSYFYLLKYLKSIYDVIRNDAIKEADAKKAAIKKSLITNGGIKIAVSKAMGSQKIDSRKILEQALNDLTISLKDLTTPEWNQRFSDESDQIIDFHTQKCVELYSELAEQVKKDTPQNAPTEQSQSGGNKLETQQEETPTALPQKQDLQSPPPPAEQPKDSQEKTPSAHEKEPSQIQLPDSPQSQKSKFETNQEGSGKSSKDPPSNEKIPESPPSSPGGEKKESQNIQTPTSGGQSKDNPQTPPHTPNIISPGNKQINTPDPPPKKQSQTSVDSSSKTSNLGIISKDPGINIEKNTPQLLKIKDMFKGYNRPEIVITVILIPIISLIIYKYLSRERTKKSEKKNMKKVINLAYGKRKTQIIIKSCDRTKDLKPVINSVDRKKDSLLNIHKLMQANSIPFINLFFFLIFLSIKENTIFWNYKFKNFYFGANIL</sequence>
<dbReference type="Pfam" id="PF06022">
    <property type="entry name" value="Cir_Bir_Yir"/>
    <property type="match status" value="1"/>
</dbReference>
<evidence type="ECO:0000313" key="3">
    <source>
        <dbReference type="EMBL" id="SCL89293.1"/>
    </source>
</evidence>
<reference evidence="3 4" key="1">
    <citation type="submission" date="2016-08" db="EMBL/GenBank/DDBJ databases">
        <authorList>
            <consortium name="Pathogen Informatics"/>
        </authorList>
    </citation>
    <scope>NUCLEOTIDE SEQUENCE [LARGE SCALE GENOMIC DNA]</scope>
    <source>
        <strain evidence="3 4">CB</strain>
    </source>
</reference>
<feature type="compositionally biased region" description="Polar residues" evidence="1">
    <location>
        <begin position="303"/>
        <end position="336"/>
    </location>
</feature>